<proteinExistence type="predicted"/>
<dbReference type="EMBL" id="JACTNZ010000003">
    <property type="protein sequence ID" value="KAG5556113.1"/>
    <property type="molecule type" value="Genomic_DNA"/>
</dbReference>
<keyword evidence="2" id="KW-1185">Reference proteome</keyword>
<gene>
    <name evidence="1" type="ORF">RHGRI_006662</name>
</gene>
<evidence type="ECO:0000313" key="1">
    <source>
        <dbReference type="EMBL" id="KAG5556113.1"/>
    </source>
</evidence>
<dbReference type="Proteomes" id="UP000823749">
    <property type="component" value="Chromosome 3"/>
</dbReference>
<sequence>MKILFWNARGLGLKEKRSKVKKLVKDHRIDMMLIQETKQKEITKKFIVSIWGDGDCDYIEVDAEGSTSGLLII</sequence>
<reference evidence="1" key="1">
    <citation type="submission" date="2020-08" db="EMBL/GenBank/DDBJ databases">
        <title>Plant Genome Project.</title>
        <authorList>
            <person name="Zhang R.-G."/>
        </authorList>
    </citation>
    <scope>NUCLEOTIDE SEQUENCE</scope>
    <source>
        <strain evidence="1">WSP0</strain>
        <tissue evidence="1">Leaf</tissue>
    </source>
</reference>
<evidence type="ECO:0008006" key="3">
    <source>
        <dbReference type="Google" id="ProtNLM"/>
    </source>
</evidence>
<dbReference type="AlphaFoldDB" id="A0AAV6KVM4"/>
<evidence type="ECO:0000313" key="2">
    <source>
        <dbReference type="Proteomes" id="UP000823749"/>
    </source>
</evidence>
<protein>
    <recommendedName>
        <fullName evidence="3">Endonuclease/exonuclease/phosphatase domain-containing protein</fullName>
    </recommendedName>
</protein>
<organism evidence="1 2">
    <name type="scientific">Rhododendron griersonianum</name>
    <dbReference type="NCBI Taxonomy" id="479676"/>
    <lineage>
        <taxon>Eukaryota</taxon>
        <taxon>Viridiplantae</taxon>
        <taxon>Streptophyta</taxon>
        <taxon>Embryophyta</taxon>
        <taxon>Tracheophyta</taxon>
        <taxon>Spermatophyta</taxon>
        <taxon>Magnoliopsida</taxon>
        <taxon>eudicotyledons</taxon>
        <taxon>Gunneridae</taxon>
        <taxon>Pentapetalae</taxon>
        <taxon>asterids</taxon>
        <taxon>Ericales</taxon>
        <taxon>Ericaceae</taxon>
        <taxon>Ericoideae</taxon>
        <taxon>Rhodoreae</taxon>
        <taxon>Rhododendron</taxon>
    </lineage>
</organism>
<comment type="caution">
    <text evidence="1">The sequence shown here is derived from an EMBL/GenBank/DDBJ whole genome shotgun (WGS) entry which is preliminary data.</text>
</comment>
<dbReference type="InterPro" id="IPR036691">
    <property type="entry name" value="Endo/exonu/phosph_ase_sf"/>
</dbReference>
<dbReference type="Gene3D" id="3.60.10.10">
    <property type="entry name" value="Endonuclease/exonuclease/phosphatase"/>
    <property type="match status" value="1"/>
</dbReference>
<dbReference type="SUPFAM" id="SSF56219">
    <property type="entry name" value="DNase I-like"/>
    <property type="match status" value="1"/>
</dbReference>
<name>A0AAV6KVM4_9ERIC</name>
<accession>A0AAV6KVM4</accession>